<proteinExistence type="predicted"/>
<dbReference type="KEGG" id="sgi:SGRAN_0099"/>
<evidence type="ECO:0000256" key="1">
    <source>
        <dbReference type="ARBA" id="ARBA00022729"/>
    </source>
</evidence>
<dbReference type="PANTHER" id="PTHR16026">
    <property type="entry name" value="CARTILAGE ACIDIC PROTEIN 1"/>
    <property type="match status" value="1"/>
</dbReference>
<sequence>MRDELMRILSWAVLSTGIAGGGTAGTAGPAFTPVQTADFAIPGSLSNSWADFDRDGDLDLAVSIKTGEIRLYRNDRGTLTNIGAAMGLPVSGAEMRGLSWGDYDGDGWFDLYAGATKATEANLLFRNESGRRFVRQDLTPVAPGRSARQSSWVDFDNDGDLDLFASNRSGPNALFRQDAGRFVRVDAEQAGDDARPTVGACWFDYDRDGDLDLFLANQAGATDALWRNDGGRFVDVAPALGMDRPGRLAEDGSVGCAVGDFDNDGELDLFVASYGVNSLYRNKGDGNFENVAPQLGLAEDNHAVGAAWGDFDNDGWLDLFVAAYTGKSGAQQPANRLYRNLGGKGFENILPAGSALDVADHGVQWIDYDRDGALDLSVTRGYTATGGHFLFHNDLDKQTARRSLSVRVLDKAGRFTRLGAEVRLYDAVGKIIATRQVSTGEGYNSQGTQPLHFGLASMTPVTVEVTFMDEAGRKTRRLEHVRPERYAGTELMIRER</sequence>
<evidence type="ECO:0000313" key="4">
    <source>
        <dbReference type="Proteomes" id="UP000058599"/>
    </source>
</evidence>
<dbReference type="InterPro" id="IPR011519">
    <property type="entry name" value="UnbV_ASPIC"/>
</dbReference>
<dbReference type="Pfam" id="PF07593">
    <property type="entry name" value="UnbV_ASPIC"/>
    <property type="match status" value="1"/>
</dbReference>
<dbReference type="InterPro" id="IPR028994">
    <property type="entry name" value="Integrin_alpha_N"/>
</dbReference>
<dbReference type="Proteomes" id="UP000058599">
    <property type="component" value="Chromosome"/>
</dbReference>
<gene>
    <name evidence="3" type="ORF">SGRAN_0099</name>
</gene>
<dbReference type="InterPro" id="IPR027039">
    <property type="entry name" value="Crtac1"/>
</dbReference>
<organism evidence="3 4">
    <name type="scientific">Sphingopyxis granuli</name>
    <dbReference type="NCBI Taxonomy" id="267128"/>
    <lineage>
        <taxon>Bacteria</taxon>
        <taxon>Pseudomonadati</taxon>
        <taxon>Pseudomonadota</taxon>
        <taxon>Alphaproteobacteria</taxon>
        <taxon>Sphingomonadales</taxon>
        <taxon>Sphingomonadaceae</taxon>
        <taxon>Sphingopyxis</taxon>
    </lineage>
</organism>
<accession>A0AA86GJ31</accession>
<name>A0AA86GJ31_9SPHN</name>
<dbReference type="Pfam" id="PF13517">
    <property type="entry name" value="FG-GAP_3"/>
    <property type="match status" value="3"/>
</dbReference>
<dbReference type="RefSeq" id="WP_067179773.1">
    <property type="nucleotide sequence ID" value="NZ_CP012199.1"/>
</dbReference>
<keyword evidence="1" id="KW-0732">Signal</keyword>
<dbReference type="InterPro" id="IPR013517">
    <property type="entry name" value="FG-GAP"/>
</dbReference>
<reference evidence="3 4" key="1">
    <citation type="journal article" date="2016" name="BMC Genomics">
        <title>Genomic analysis of the nitrate-respiring Sphingopyxis granuli (formerly Sphingomonas macrogoltabida) strain TFA.</title>
        <authorList>
            <person name="Garcia-Romero I."/>
            <person name="Perez-Pulido A.J."/>
            <person name="Gonzalez-Flores Y.E."/>
            <person name="Reyes-Ramirez F."/>
            <person name="Santero E."/>
            <person name="Floriano B."/>
        </authorList>
    </citation>
    <scope>NUCLEOTIDE SEQUENCE [LARGE SCALE GENOMIC DNA]</scope>
    <source>
        <strain evidence="3 4">TFA</strain>
    </source>
</reference>
<dbReference type="PANTHER" id="PTHR16026:SF0">
    <property type="entry name" value="CARTILAGE ACIDIC PROTEIN 1"/>
    <property type="match status" value="1"/>
</dbReference>
<protein>
    <submittedName>
        <fullName evidence="3">FG-GAP repeat-containing protein</fullName>
    </submittedName>
</protein>
<evidence type="ECO:0000259" key="2">
    <source>
        <dbReference type="Pfam" id="PF07593"/>
    </source>
</evidence>
<dbReference type="AlphaFoldDB" id="A0AA86GJ31"/>
<dbReference type="Gene3D" id="2.130.10.130">
    <property type="entry name" value="Integrin alpha, N-terminal"/>
    <property type="match status" value="2"/>
</dbReference>
<feature type="domain" description="ASPIC/UnbV" evidence="2">
    <location>
        <begin position="418"/>
        <end position="484"/>
    </location>
</feature>
<dbReference type="EMBL" id="CP012199">
    <property type="protein sequence ID" value="AMG72497.1"/>
    <property type="molecule type" value="Genomic_DNA"/>
</dbReference>
<keyword evidence="4" id="KW-1185">Reference proteome</keyword>
<dbReference type="SUPFAM" id="SSF69318">
    <property type="entry name" value="Integrin alpha N-terminal domain"/>
    <property type="match status" value="1"/>
</dbReference>
<evidence type="ECO:0000313" key="3">
    <source>
        <dbReference type="EMBL" id="AMG72497.1"/>
    </source>
</evidence>